<dbReference type="Ensembl" id="ENSSSCT00015026424.1">
    <property type="protein sequence ID" value="ENSSSCP00015010344.1"/>
    <property type="gene ID" value="ENSSSCG00015019994.1"/>
</dbReference>
<evidence type="ECO:0000313" key="3">
    <source>
        <dbReference type="Proteomes" id="UP000694726"/>
    </source>
</evidence>
<organism evidence="2 3">
    <name type="scientific">Sus scrofa</name>
    <name type="common">Pig</name>
    <dbReference type="NCBI Taxonomy" id="9823"/>
    <lineage>
        <taxon>Eukaryota</taxon>
        <taxon>Metazoa</taxon>
        <taxon>Chordata</taxon>
        <taxon>Craniata</taxon>
        <taxon>Vertebrata</taxon>
        <taxon>Euteleostomi</taxon>
        <taxon>Mammalia</taxon>
        <taxon>Eutheria</taxon>
        <taxon>Laurasiatheria</taxon>
        <taxon>Artiodactyla</taxon>
        <taxon>Suina</taxon>
        <taxon>Suidae</taxon>
        <taxon>Sus</taxon>
    </lineage>
</organism>
<keyword evidence="1" id="KW-0472">Membrane</keyword>
<dbReference type="AlphaFoldDB" id="A0A8D0TXU1"/>
<keyword evidence="1" id="KW-0812">Transmembrane</keyword>
<dbReference type="Proteomes" id="UP000694726">
    <property type="component" value="Unplaced"/>
</dbReference>
<protein>
    <submittedName>
        <fullName evidence="2">Uncharacterized protein</fullName>
    </submittedName>
</protein>
<dbReference type="Ensembl" id="ENSSSCT00015026400.1">
    <property type="protein sequence ID" value="ENSSSCP00015010332.1"/>
    <property type="gene ID" value="ENSSSCG00015019994.1"/>
</dbReference>
<accession>A0A8D0TXU1</accession>
<proteinExistence type="predicted"/>
<feature type="transmembrane region" description="Helical" evidence="1">
    <location>
        <begin position="70"/>
        <end position="87"/>
    </location>
</feature>
<evidence type="ECO:0000313" key="2">
    <source>
        <dbReference type="Ensembl" id="ENSSSCP00015010344.1"/>
    </source>
</evidence>
<keyword evidence="1" id="KW-1133">Transmembrane helix</keyword>
<feature type="transmembrane region" description="Helical" evidence="1">
    <location>
        <begin position="29"/>
        <end position="50"/>
    </location>
</feature>
<name>A0A8D0TXU1_PIG</name>
<sequence>MISDIEHIFMYLLVIYVSSLEKCLFRSSAHFLIGLFVLLMLSCMSSLYILDISPLSDILFANISSHSVDSLFILLIISFPVQKLFSLR</sequence>
<evidence type="ECO:0000256" key="1">
    <source>
        <dbReference type="SAM" id="Phobius"/>
    </source>
</evidence>
<reference evidence="2" key="1">
    <citation type="submission" date="2025-05" db="UniProtKB">
        <authorList>
            <consortium name="Ensembl"/>
        </authorList>
    </citation>
    <scope>IDENTIFICATION</scope>
</reference>